<dbReference type="GO" id="GO:0006364">
    <property type="term" value="P:rRNA processing"/>
    <property type="evidence" value="ECO:0007669"/>
    <property type="project" value="TreeGrafter"/>
</dbReference>
<dbReference type="AlphaFoldDB" id="A0A2T0FGN9"/>
<dbReference type="GeneID" id="36515496"/>
<dbReference type="InterPro" id="IPR016848">
    <property type="entry name" value="RNase_P/MRP_Rpp29-subunit"/>
</dbReference>
<dbReference type="GO" id="GO:0030677">
    <property type="term" value="C:ribonuclease P complex"/>
    <property type="evidence" value="ECO:0007669"/>
    <property type="project" value="InterPro"/>
</dbReference>
<organism evidence="3 4">
    <name type="scientific">Wickerhamiella sorbophila</name>
    <dbReference type="NCBI Taxonomy" id="45607"/>
    <lineage>
        <taxon>Eukaryota</taxon>
        <taxon>Fungi</taxon>
        <taxon>Dikarya</taxon>
        <taxon>Ascomycota</taxon>
        <taxon>Saccharomycotina</taxon>
        <taxon>Dipodascomycetes</taxon>
        <taxon>Dipodascales</taxon>
        <taxon>Trichomonascaceae</taxon>
        <taxon>Wickerhamiella</taxon>
    </lineage>
</organism>
<dbReference type="InterPro" id="IPR023534">
    <property type="entry name" value="Rof/RNase_P-like"/>
</dbReference>
<evidence type="ECO:0000256" key="1">
    <source>
        <dbReference type="ARBA" id="ARBA00004123"/>
    </source>
</evidence>
<dbReference type="EMBL" id="NDIQ01000001">
    <property type="protein sequence ID" value="PRT54127.1"/>
    <property type="molecule type" value="Genomic_DNA"/>
</dbReference>
<keyword evidence="4" id="KW-1185">Reference proteome</keyword>
<evidence type="ECO:0000313" key="3">
    <source>
        <dbReference type="EMBL" id="PRT54127.1"/>
    </source>
</evidence>
<dbReference type="RefSeq" id="XP_024664073.1">
    <property type="nucleotide sequence ID" value="XM_024808305.1"/>
</dbReference>
<accession>A0A2T0FGN9</accession>
<dbReference type="GO" id="GO:0000172">
    <property type="term" value="C:ribonuclease MRP complex"/>
    <property type="evidence" value="ECO:0007669"/>
    <property type="project" value="InterPro"/>
</dbReference>
<dbReference type="GO" id="GO:0005634">
    <property type="term" value="C:nucleus"/>
    <property type="evidence" value="ECO:0007669"/>
    <property type="project" value="UniProtKB-SubCell"/>
</dbReference>
<dbReference type="GO" id="GO:0001682">
    <property type="term" value="P:tRNA 5'-leader removal"/>
    <property type="evidence" value="ECO:0007669"/>
    <property type="project" value="InterPro"/>
</dbReference>
<protein>
    <submittedName>
        <fullName evidence="3">Ribonuclease P protein subunit p29</fullName>
    </submittedName>
</protein>
<sequence>MNNSTEFALLLKSHSAERAKELLSQRYSIFGGQKPFLVLHDAAAPAKPARRRSRKGVTSAALKEFKETFDPDMYPQFVALNELWLSYINNVLGDAAKRDAVTAAQKLLTADWHGARIRITAARNPSLVGKAGILLWEGRSMMLIVTPKRQLKQVTKAGTVFQLQGVTPSIELAGSRLLVRSTERTTRKFKPHDVHDIAPLLDL</sequence>
<comment type="caution">
    <text evidence="3">The sequence shown here is derived from an EMBL/GenBank/DDBJ whole genome shotgun (WGS) entry which is preliminary data.</text>
</comment>
<dbReference type="Gene3D" id="2.30.30.210">
    <property type="entry name" value="Ribonuclease P/MRP, subunit p29"/>
    <property type="match status" value="1"/>
</dbReference>
<dbReference type="InterPro" id="IPR036980">
    <property type="entry name" value="RNase_P/MRP_Rpp29_sf"/>
</dbReference>
<name>A0A2T0FGN9_9ASCO</name>
<dbReference type="InterPro" id="IPR002730">
    <property type="entry name" value="Rpp29/RNP1"/>
</dbReference>
<dbReference type="SMART" id="SM00538">
    <property type="entry name" value="POP4"/>
    <property type="match status" value="1"/>
</dbReference>
<dbReference type="PANTHER" id="PTHR13348:SF0">
    <property type="entry name" value="RIBONUCLEASE P PROTEIN SUBUNIT P29"/>
    <property type="match status" value="1"/>
</dbReference>
<evidence type="ECO:0000256" key="2">
    <source>
        <dbReference type="ARBA" id="ARBA00006181"/>
    </source>
</evidence>
<dbReference type="Proteomes" id="UP000238350">
    <property type="component" value="Unassembled WGS sequence"/>
</dbReference>
<dbReference type="OrthoDB" id="124041at2759"/>
<gene>
    <name evidence="3" type="ORF">B9G98_01747</name>
</gene>
<dbReference type="SUPFAM" id="SSF101744">
    <property type="entry name" value="Rof/RNase P subunit-like"/>
    <property type="match status" value="1"/>
</dbReference>
<dbReference type="PANTHER" id="PTHR13348">
    <property type="entry name" value="RIBONUCLEASE P SUBUNIT P29"/>
    <property type="match status" value="1"/>
</dbReference>
<evidence type="ECO:0000313" key="4">
    <source>
        <dbReference type="Proteomes" id="UP000238350"/>
    </source>
</evidence>
<dbReference type="GO" id="GO:0033204">
    <property type="term" value="F:ribonuclease P RNA binding"/>
    <property type="evidence" value="ECO:0007669"/>
    <property type="project" value="InterPro"/>
</dbReference>
<comment type="subcellular location">
    <subcellularLocation>
        <location evidence="1">Nucleus</location>
    </subcellularLocation>
</comment>
<comment type="similarity">
    <text evidence="2">Belongs to the eukaryotic/archaeal RNase P protein component 1 family.</text>
</comment>
<proteinExistence type="inferred from homology"/>
<reference evidence="3 4" key="1">
    <citation type="submission" date="2017-04" db="EMBL/GenBank/DDBJ databases">
        <title>Genome sequencing of [Candida] sorbophila.</title>
        <authorList>
            <person name="Ahn J.O."/>
        </authorList>
    </citation>
    <scope>NUCLEOTIDE SEQUENCE [LARGE SCALE GENOMIC DNA]</scope>
    <source>
        <strain evidence="3 4">DS02</strain>
    </source>
</reference>
<dbReference type="Pfam" id="PF01868">
    <property type="entry name" value="RNase_P-MRP_p29"/>
    <property type="match status" value="1"/>
</dbReference>
<dbReference type="STRING" id="45607.A0A2T0FGN9"/>